<evidence type="ECO:0000256" key="1">
    <source>
        <dbReference type="SAM" id="Phobius"/>
    </source>
</evidence>
<name>A0A165CK55_EXIGL</name>
<organism evidence="2 3">
    <name type="scientific">Exidia glandulosa HHB12029</name>
    <dbReference type="NCBI Taxonomy" id="1314781"/>
    <lineage>
        <taxon>Eukaryota</taxon>
        <taxon>Fungi</taxon>
        <taxon>Dikarya</taxon>
        <taxon>Basidiomycota</taxon>
        <taxon>Agaricomycotina</taxon>
        <taxon>Agaricomycetes</taxon>
        <taxon>Auriculariales</taxon>
        <taxon>Exidiaceae</taxon>
        <taxon>Exidia</taxon>
    </lineage>
</organism>
<keyword evidence="1" id="KW-1133">Transmembrane helix</keyword>
<sequence length="81" mass="9611">MRTLTLYQVYSRRLVDRVVQPARQSRCCTSWVWFRRSRSDEDDRAFCLRVAVGLRMVAQWYLGLVLVTAGVLLTVRFGNWR</sequence>
<reference evidence="2 3" key="1">
    <citation type="journal article" date="2016" name="Mol. Biol. Evol.">
        <title>Comparative Genomics of Early-Diverging Mushroom-Forming Fungi Provides Insights into the Origins of Lignocellulose Decay Capabilities.</title>
        <authorList>
            <person name="Nagy L.G."/>
            <person name="Riley R."/>
            <person name="Tritt A."/>
            <person name="Adam C."/>
            <person name="Daum C."/>
            <person name="Floudas D."/>
            <person name="Sun H."/>
            <person name="Yadav J.S."/>
            <person name="Pangilinan J."/>
            <person name="Larsson K.H."/>
            <person name="Matsuura K."/>
            <person name="Barry K."/>
            <person name="Labutti K."/>
            <person name="Kuo R."/>
            <person name="Ohm R.A."/>
            <person name="Bhattacharya S.S."/>
            <person name="Shirouzu T."/>
            <person name="Yoshinaga Y."/>
            <person name="Martin F.M."/>
            <person name="Grigoriev I.V."/>
            <person name="Hibbett D.S."/>
        </authorList>
    </citation>
    <scope>NUCLEOTIDE SEQUENCE [LARGE SCALE GENOMIC DNA]</scope>
    <source>
        <strain evidence="2 3">HHB12029</strain>
    </source>
</reference>
<accession>A0A165CK55</accession>
<evidence type="ECO:0000313" key="3">
    <source>
        <dbReference type="Proteomes" id="UP000077266"/>
    </source>
</evidence>
<protein>
    <submittedName>
        <fullName evidence="2">Uncharacterized protein</fullName>
    </submittedName>
</protein>
<evidence type="ECO:0000313" key="2">
    <source>
        <dbReference type="EMBL" id="KZV82614.1"/>
    </source>
</evidence>
<dbReference type="AlphaFoldDB" id="A0A165CK55"/>
<dbReference type="Proteomes" id="UP000077266">
    <property type="component" value="Unassembled WGS sequence"/>
</dbReference>
<keyword evidence="3" id="KW-1185">Reference proteome</keyword>
<dbReference type="InParanoid" id="A0A165CK55"/>
<proteinExistence type="predicted"/>
<dbReference type="EMBL" id="KV426312">
    <property type="protein sequence ID" value="KZV82614.1"/>
    <property type="molecule type" value="Genomic_DNA"/>
</dbReference>
<gene>
    <name evidence="2" type="ORF">EXIGLDRAFT_338726</name>
</gene>
<keyword evidence="1" id="KW-0812">Transmembrane</keyword>
<keyword evidence="1" id="KW-0472">Membrane</keyword>
<feature type="transmembrane region" description="Helical" evidence="1">
    <location>
        <begin position="58"/>
        <end position="78"/>
    </location>
</feature>